<gene>
    <name evidence="3" type="ORF">OSTQU699_LOCUS1962</name>
</gene>
<keyword evidence="2" id="KW-0812">Transmembrane</keyword>
<feature type="transmembrane region" description="Helical" evidence="2">
    <location>
        <begin position="154"/>
        <end position="174"/>
    </location>
</feature>
<feature type="compositionally biased region" description="Basic and acidic residues" evidence="1">
    <location>
        <begin position="19"/>
        <end position="33"/>
    </location>
</feature>
<protein>
    <submittedName>
        <fullName evidence="3">Uncharacterized protein</fullName>
    </submittedName>
</protein>
<keyword evidence="4" id="KW-1185">Reference proteome</keyword>
<feature type="region of interest" description="Disordered" evidence="1">
    <location>
        <begin position="566"/>
        <end position="588"/>
    </location>
</feature>
<dbReference type="EMBL" id="CAJHUC010000513">
    <property type="protein sequence ID" value="CAD7696601.1"/>
    <property type="molecule type" value="Genomic_DNA"/>
</dbReference>
<feature type="region of interest" description="Disordered" evidence="1">
    <location>
        <begin position="1"/>
        <end position="35"/>
    </location>
</feature>
<reference evidence="3" key="1">
    <citation type="submission" date="2020-12" db="EMBL/GenBank/DDBJ databases">
        <authorList>
            <person name="Iha C."/>
        </authorList>
    </citation>
    <scope>NUCLEOTIDE SEQUENCE</scope>
</reference>
<name>A0A8S1IP83_9CHLO</name>
<dbReference type="AlphaFoldDB" id="A0A8S1IP83"/>
<evidence type="ECO:0000256" key="1">
    <source>
        <dbReference type="SAM" id="MobiDB-lite"/>
    </source>
</evidence>
<dbReference type="Proteomes" id="UP000708148">
    <property type="component" value="Unassembled WGS sequence"/>
</dbReference>
<organism evidence="3 4">
    <name type="scientific">Ostreobium quekettii</name>
    <dbReference type="NCBI Taxonomy" id="121088"/>
    <lineage>
        <taxon>Eukaryota</taxon>
        <taxon>Viridiplantae</taxon>
        <taxon>Chlorophyta</taxon>
        <taxon>core chlorophytes</taxon>
        <taxon>Ulvophyceae</taxon>
        <taxon>TCBD clade</taxon>
        <taxon>Bryopsidales</taxon>
        <taxon>Ostreobineae</taxon>
        <taxon>Ostreobiaceae</taxon>
        <taxon>Ostreobium</taxon>
    </lineage>
</organism>
<accession>A0A8S1IP83</accession>
<comment type="caution">
    <text evidence="3">The sequence shown here is derived from an EMBL/GenBank/DDBJ whole genome shotgun (WGS) entry which is preliminary data.</text>
</comment>
<feature type="transmembrane region" description="Helical" evidence="2">
    <location>
        <begin position="254"/>
        <end position="273"/>
    </location>
</feature>
<feature type="transmembrane region" description="Helical" evidence="2">
    <location>
        <begin position="215"/>
        <end position="234"/>
    </location>
</feature>
<feature type="compositionally biased region" description="Polar residues" evidence="1">
    <location>
        <begin position="1"/>
        <end position="11"/>
    </location>
</feature>
<evidence type="ECO:0000313" key="3">
    <source>
        <dbReference type="EMBL" id="CAD7696601.1"/>
    </source>
</evidence>
<sequence length="588" mass="65498">MLGNQELTAKSSYKRLKAHREDGDSDSRSEKAKTKTKKTGSAIGVWVCGGMLAYMQFFQVPLSLAVLSVFDCVKCDPTGNHYMEAEPYVRCYTFAGTWRRLCIPAAFFLLTYVAGIPLVMYGVAKISSSPNFAVSARRKYVTFVVGFHRSGPTMIMSILHPSIALLAVCLLTVARDSVLEYEVLRSVGALITMMWYHSTILTFKPHKAYRQVNLVASMLTASHALLVLSGVVTASPLSGSGVTSALCVMNVTQITVLYVAGSACMSWFLSPLCRDVELWIKSMVAEQFQMKEIMAKRKRAKDKSKGIWKSAFKTIQGMHSVVSVWRTVDNNMSAKDKWKKGEKAAKMLQVLERRRAESASQEGARGPGTDHDDRDERARAVISAQISLEAMALSLLPAGQEAALDLMKDDSHPHQPEQFMRWFRQILAYYKCTTELKQDSEMSESRGTEPFEDSLHVNVRNDVLEQMSRRRGLTDNRIYAALLEYVNEVDRIKDVQFDGVWEWGKKIRSQLDIFKSVIDQKEEKGYLKGLLAESRDEGAFGKSQAAAEYPASPKAAVKAEIEPEGEYLASGAASPPKSPENFGPLELP</sequence>
<feature type="region of interest" description="Disordered" evidence="1">
    <location>
        <begin position="355"/>
        <end position="376"/>
    </location>
</feature>
<evidence type="ECO:0000313" key="4">
    <source>
        <dbReference type="Proteomes" id="UP000708148"/>
    </source>
</evidence>
<keyword evidence="2" id="KW-1133">Transmembrane helix</keyword>
<feature type="transmembrane region" description="Helical" evidence="2">
    <location>
        <begin position="186"/>
        <end position="203"/>
    </location>
</feature>
<evidence type="ECO:0000256" key="2">
    <source>
        <dbReference type="SAM" id="Phobius"/>
    </source>
</evidence>
<proteinExistence type="predicted"/>
<keyword evidence="2" id="KW-0472">Membrane</keyword>
<feature type="transmembrane region" description="Helical" evidence="2">
    <location>
        <begin position="103"/>
        <end position="124"/>
    </location>
</feature>